<keyword evidence="2" id="KW-1185">Reference proteome</keyword>
<dbReference type="AlphaFoldDB" id="A0A0E2BQA1"/>
<evidence type="ECO:0000313" key="1">
    <source>
        <dbReference type="EMBL" id="EKO33582.1"/>
    </source>
</evidence>
<dbReference type="EMBL" id="AHON02000049">
    <property type="protein sequence ID" value="EKO33582.1"/>
    <property type="molecule type" value="Genomic_DNA"/>
</dbReference>
<name>A0A0E2BQA1_9LEPT</name>
<proteinExistence type="predicted"/>
<accession>A0A0E2BQA1</accession>
<comment type="caution">
    <text evidence="1">The sequence shown here is derived from an EMBL/GenBank/DDBJ whole genome shotgun (WGS) entry which is preliminary data.</text>
</comment>
<evidence type="ECO:0000313" key="2">
    <source>
        <dbReference type="Proteomes" id="UP000006329"/>
    </source>
</evidence>
<organism evidence="1 2">
    <name type="scientific">Leptospira santarosai str. MOR084</name>
    <dbReference type="NCBI Taxonomy" id="1049984"/>
    <lineage>
        <taxon>Bacteria</taxon>
        <taxon>Pseudomonadati</taxon>
        <taxon>Spirochaetota</taxon>
        <taxon>Spirochaetia</taxon>
        <taxon>Leptospirales</taxon>
        <taxon>Leptospiraceae</taxon>
        <taxon>Leptospira</taxon>
    </lineage>
</organism>
<sequence length="48" mass="5650">MYIKTRNNVKIAEVLGRSLNENDVAIFESDPNIPMLEYNRFIILFFIS</sequence>
<dbReference type="Proteomes" id="UP000006329">
    <property type="component" value="Unassembled WGS sequence"/>
</dbReference>
<gene>
    <name evidence="1" type="ORF">LEP1GSC179_2351</name>
</gene>
<protein>
    <submittedName>
        <fullName evidence="1">Uncharacterized protein</fullName>
    </submittedName>
</protein>
<reference evidence="1" key="1">
    <citation type="submission" date="2012-10" db="EMBL/GenBank/DDBJ databases">
        <authorList>
            <person name="Harkins D.M."/>
            <person name="Durkin A.S."/>
            <person name="Brinkac L.M."/>
            <person name="Haft D.H."/>
            <person name="Selengut J.D."/>
            <person name="Sanka R."/>
            <person name="DePew J."/>
            <person name="Purushe J."/>
            <person name="Matthias M.A."/>
            <person name="Vinetz J.M."/>
            <person name="Sutton G.G."/>
            <person name="Nierman W.C."/>
            <person name="Fouts D.E."/>
        </authorList>
    </citation>
    <scope>NUCLEOTIDE SEQUENCE [LARGE SCALE GENOMIC DNA]</scope>
    <source>
        <strain evidence="1">MOR084</strain>
    </source>
</reference>